<protein>
    <submittedName>
        <fullName evidence="1">DUF2789 domain-containing protein</fullName>
    </submittedName>
</protein>
<evidence type="ECO:0000313" key="2">
    <source>
        <dbReference type="Proteomes" id="UP001501600"/>
    </source>
</evidence>
<sequence length="76" mass="8823">MDTTPTDLTHLFEQLGLDPEQTAMDHFISTHRLAPEQALEEAPFWTPSQRAFLREEKQQDAEWVETIDILDTLLRG</sequence>
<dbReference type="InterPro" id="IPR038086">
    <property type="entry name" value="DUF2789_sf"/>
</dbReference>
<dbReference type="RefSeq" id="WP_345316478.1">
    <property type="nucleotide sequence ID" value="NZ_BAABLF010000008.1"/>
</dbReference>
<organism evidence="1 2">
    <name type="scientific">Ferrimonas gelatinilytica</name>
    <dbReference type="NCBI Taxonomy" id="1255257"/>
    <lineage>
        <taxon>Bacteria</taxon>
        <taxon>Pseudomonadati</taxon>
        <taxon>Pseudomonadota</taxon>
        <taxon>Gammaproteobacteria</taxon>
        <taxon>Alteromonadales</taxon>
        <taxon>Ferrimonadaceae</taxon>
        <taxon>Ferrimonas</taxon>
    </lineage>
</organism>
<dbReference type="Gene3D" id="1.10.10.1130">
    <property type="entry name" value="Uncharacterised protein PF10982, DUF2789"/>
    <property type="match status" value="1"/>
</dbReference>
<dbReference type="Pfam" id="PF10982">
    <property type="entry name" value="DUF2789"/>
    <property type="match status" value="1"/>
</dbReference>
<dbReference type="Proteomes" id="UP001501600">
    <property type="component" value="Unassembled WGS sequence"/>
</dbReference>
<keyword evidence="2" id="KW-1185">Reference proteome</keyword>
<name>A0ABP9S2C2_9GAMM</name>
<proteinExistence type="predicted"/>
<gene>
    <name evidence="1" type="ORF">GCM10025772_15460</name>
</gene>
<evidence type="ECO:0000313" key="1">
    <source>
        <dbReference type="EMBL" id="GAA5190544.1"/>
    </source>
</evidence>
<comment type="caution">
    <text evidence="1">The sequence shown here is derived from an EMBL/GenBank/DDBJ whole genome shotgun (WGS) entry which is preliminary data.</text>
</comment>
<accession>A0ABP9S2C2</accession>
<reference evidence="2" key="1">
    <citation type="journal article" date="2019" name="Int. J. Syst. Evol. Microbiol.">
        <title>The Global Catalogue of Microorganisms (GCM) 10K type strain sequencing project: providing services to taxonomists for standard genome sequencing and annotation.</title>
        <authorList>
            <consortium name="The Broad Institute Genomics Platform"/>
            <consortium name="The Broad Institute Genome Sequencing Center for Infectious Disease"/>
            <person name="Wu L."/>
            <person name="Ma J."/>
        </authorList>
    </citation>
    <scope>NUCLEOTIDE SEQUENCE [LARGE SCALE GENOMIC DNA]</scope>
    <source>
        <strain evidence="2">JCM 18720</strain>
    </source>
</reference>
<dbReference type="InterPro" id="IPR021250">
    <property type="entry name" value="DUF2789"/>
</dbReference>
<dbReference type="EMBL" id="BAABLF010000008">
    <property type="protein sequence ID" value="GAA5190544.1"/>
    <property type="molecule type" value="Genomic_DNA"/>
</dbReference>